<keyword evidence="11" id="KW-0697">Rotamase</keyword>
<dbReference type="InterPro" id="IPR000297">
    <property type="entry name" value="PPIase_PpiC"/>
</dbReference>
<dbReference type="SUPFAM" id="SSF54534">
    <property type="entry name" value="FKBP-like"/>
    <property type="match status" value="1"/>
</dbReference>
<dbReference type="InterPro" id="IPR027304">
    <property type="entry name" value="Trigger_fact/SurA_dom_sf"/>
</dbReference>
<evidence type="ECO:0000256" key="1">
    <source>
        <dbReference type="ARBA" id="ARBA00004382"/>
    </source>
</evidence>
<proteinExistence type="inferred from homology"/>
<dbReference type="Pfam" id="PF13616">
    <property type="entry name" value="Rotamase_3"/>
    <property type="match status" value="1"/>
</dbReference>
<evidence type="ECO:0000256" key="9">
    <source>
        <dbReference type="ARBA" id="ARBA00040743"/>
    </source>
</evidence>
<evidence type="ECO:0000313" key="14">
    <source>
        <dbReference type="EMBL" id="TXS89047.1"/>
    </source>
</evidence>
<dbReference type="RefSeq" id="WP_148070347.1">
    <property type="nucleotide sequence ID" value="NZ_VRZA01000012.1"/>
</dbReference>
<evidence type="ECO:0000256" key="6">
    <source>
        <dbReference type="ARBA" id="ARBA00023136"/>
    </source>
</evidence>
<evidence type="ECO:0000256" key="2">
    <source>
        <dbReference type="ARBA" id="ARBA00022475"/>
    </source>
</evidence>
<comment type="similarity">
    <text evidence="8">Belongs to the PpiD chaperone family.</text>
</comment>
<keyword evidence="2" id="KW-1003">Cell membrane</keyword>
<dbReference type="AlphaFoldDB" id="A0A5C8ZNB3"/>
<evidence type="ECO:0000256" key="7">
    <source>
        <dbReference type="ARBA" id="ARBA00023186"/>
    </source>
</evidence>
<dbReference type="Gene3D" id="1.10.4030.10">
    <property type="entry name" value="Porin chaperone SurA, peptide-binding domain"/>
    <property type="match status" value="1"/>
</dbReference>
<dbReference type="PANTHER" id="PTHR47529">
    <property type="entry name" value="PEPTIDYL-PROLYL CIS-TRANS ISOMERASE D"/>
    <property type="match status" value="1"/>
</dbReference>
<comment type="subcellular location">
    <subcellularLocation>
        <location evidence="1">Cell inner membrane</location>
        <topology evidence="1">Single-pass type II membrane protein</topology>
        <orientation evidence="1">Periplasmic side</orientation>
    </subcellularLocation>
</comment>
<dbReference type="EMBL" id="VRZA01000012">
    <property type="protein sequence ID" value="TXS89047.1"/>
    <property type="molecule type" value="Genomic_DNA"/>
</dbReference>
<evidence type="ECO:0000256" key="10">
    <source>
        <dbReference type="ARBA" id="ARBA00042775"/>
    </source>
</evidence>
<keyword evidence="5 12" id="KW-1133">Transmembrane helix</keyword>
<dbReference type="InterPro" id="IPR052029">
    <property type="entry name" value="PpiD_chaperone"/>
</dbReference>
<evidence type="ECO:0000256" key="8">
    <source>
        <dbReference type="ARBA" id="ARBA00038408"/>
    </source>
</evidence>
<dbReference type="Gene3D" id="3.10.50.40">
    <property type="match status" value="1"/>
</dbReference>
<dbReference type="PROSITE" id="PS01096">
    <property type="entry name" value="PPIC_PPIASE_1"/>
    <property type="match status" value="1"/>
</dbReference>
<dbReference type="Proteomes" id="UP000321039">
    <property type="component" value="Unassembled WGS sequence"/>
</dbReference>
<comment type="caution">
    <text evidence="14">The sequence shown here is derived from an EMBL/GenBank/DDBJ whole genome shotgun (WGS) entry which is preliminary data.</text>
</comment>
<evidence type="ECO:0000256" key="5">
    <source>
        <dbReference type="ARBA" id="ARBA00022989"/>
    </source>
</evidence>
<dbReference type="SUPFAM" id="SSF109998">
    <property type="entry name" value="Triger factor/SurA peptide-binding domain-like"/>
    <property type="match status" value="1"/>
</dbReference>
<evidence type="ECO:0000256" key="4">
    <source>
        <dbReference type="ARBA" id="ARBA00022692"/>
    </source>
</evidence>
<feature type="domain" description="PpiC" evidence="13">
    <location>
        <begin position="263"/>
        <end position="362"/>
    </location>
</feature>
<dbReference type="Pfam" id="PF13624">
    <property type="entry name" value="SurA_N_3"/>
    <property type="match status" value="1"/>
</dbReference>
<keyword evidence="7" id="KW-0143">Chaperone</keyword>
<evidence type="ECO:0000259" key="13">
    <source>
        <dbReference type="PROSITE" id="PS50198"/>
    </source>
</evidence>
<dbReference type="InterPro" id="IPR023058">
    <property type="entry name" value="PPIase_PpiC_CS"/>
</dbReference>
<dbReference type="GO" id="GO:0005886">
    <property type="term" value="C:plasma membrane"/>
    <property type="evidence" value="ECO:0007669"/>
    <property type="project" value="UniProtKB-SubCell"/>
</dbReference>
<keyword evidence="11 14" id="KW-0413">Isomerase</keyword>
<sequence>MLQDIRQNVQGTAAKVVVWVIVVSFALFGIESILLGGGSTGVAEVNGEEISPLEVQQMVNTQQRQLMAMFGENIDPAMLDEQRLSSQALQSIIGRRLLTQSAGELNLSVSEAEIGRIISGMEQFEMNGQFSPDLYKSTLAQAGYTPGSFKQALKQDVVVNQLRSGLAGSEFATPAERDLAARIFAEQRDVRYLTIPLTTVEESVDISDAEVAEFYQANEANFYSPESVTLDYVELRAEDFAAEVDEEELLAMYDQEKNSYQYQTENRVSHILLTQGDDESDEAYAQRITEVEAALAEGQDFASLAETYSDDIGSASSGGDLGYSAGDAFPEAMETAIAELAVDAVSAAVETDAGTHFILVTERRDGEAPTFAEMRPELEQRVQEREAQATLLSKVEELRDLAFNAPNLKAPAGELGLEIATSDPVTRSQVEGLFANPSLLAAVFSEDVLELGHNSEVIELAPDHFVAVHLNTHQAPELQPLDAVRDQIVVALREQHARESVAVTAEQAVAQLRAGATVEEVAGQLGYEWQVEIGAQRDSAMLDPALTEAAFSLRAPESGASVSDYTMTAGGDAIVFDVSRVAPGQYASLPPGRKSQISQLIGGERGTLVQNEYQRSLRQRADITVY</sequence>
<name>A0A5C8ZNB3_9GAMM</name>
<keyword evidence="4 12" id="KW-0812">Transmembrane</keyword>
<dbReference type="PROSITE" id="PS50198">
    <property type="entry name" value="PPIC_PPIASE_2"/>
    <property type="match status" value="1"/>
</dbReference>
<evidence type="ECO:0000313" key="15">
    <source>
        <dbReference type="Proteomes" id="UP000321039"/>
    </source>
</evidence>
<dbReference type="InterPro" id="IPR046357">
    <property type="entry name" value="PPIase_dom_sf"/>
</dbReference>
<evidence type="ECO:0000256" key="3">
    <source>
        <dbReference type="ARBA" id="ARBA00022519"/>
    </source>
</evidence>
<gene>
    <name evidence="14" type="ORF">FV139_20410</name>
</gene>
<feature type="transmembrane region" description="Helical" evidence="12">
    <location>
        <begin position="12"/>
        <end position="30"/>
    </location>
</feature>
<evidence type="ECO:0000256" key="11">
    <source>
        <dbReference type="PROSITE-ProRule" id="PRU00278"/>
    </source>
</evidence>
<keyword evidence="6 12" id="KW-0472">Membrane</keyword>
<organism evidence="14 15">
    <name type="scientific">Parahaliea maris</name>
    <dbReference type="NCBI Taxonomy" id="2716870"/>
    <lineage>
        <taxon>Bacteria</taxon>
        <taxon>Pseudomonadati</taxon>
        <taxon>Pseudomonadota</taxon>
        <taxon>Gammaproteobacteria</taxon>
        <taxon>Cellvibrionales</taxon>
        <taxon>Halieaceae</taxon>
        <taxon>Parahaliea</taxon>
    </lineage>
</organism>
<protein>
    <recommendedName>
        <fullName evidence="9">Periplasmic chaperone PpiD</fullName>
    </recommendedName>
    <alternativeName>
        <fullName evidence="10">Periplasmic folding chaperone</fullName>
    </alternativeName>
</protein>
<keyword evidence="3" id="KW-0997">Cell inner membrane</keyword>
<dbReference type="GO" id="GO:0003755">
    <property type="term" value="F:peptidyl-prolyl cis-trans isomerase activity"/>
    <property type="evidence" value="ECO:0007669"/>
    <property type="project" value="UniProtKB-KW"/>
</dbReference>
<reference evidence="14 15" key="1">
    <citation type="submission" date="2019-08" db="EMBL/GenBank/DDBJ databases">
        <title>Parahaliea maris sp. nov., isolated from the surface seawater.</title>
        <authorList>
            <person name="Liu Y."/>
        </authorList>
    </citation>
    <scope>NUCLEOTIDE SEQUENCE [LARGE SCALE GENOMIC DNA]</scope>
    <source>
        <strain evidence="14 15">HSLHS9</strain>
    </source>
</reference>
<dbReference type="PANTHER" id="PTHR47529:SF1">
    <property type="entry name" value="PERIPLASMIC CHAPERONE PPID"/>
    <property type="match status" value="1"/>
</dbReference>
<evidence type="ECO:0000256" key="12">
    <source>
        <dbReference type="SAM" id="Phobius"/>
    </source>
</evidence>
<accession>A0A5C8ZNB3</accession>
<keyword evidence="15" id="KW-1185">Reference proteome</keyword>